<feature type="non-terminal residue" evidence="1">
    <location>
        <position position="1"/>
    </location>
</feature>
<comment type="caution">
    <text evidence="1">The sequence shown here is derived from an EMBL/GenBank/DDBJ whole genome shotgun (WGS) entry which is preliminary data.</text>
</comment>
<feature type="non-terminal residue" evidence="1">
    <location>
        <position position="56"/>
    </location>
</feature>
<reference evidence="1" key="1">
    <citation type="submission" date="2022-11" db="EMBL/GenBank/DDBJ databases">
        <authorList>
            <person name="Scott C."/>
            <person name="Bruce N."/>
        </authorList>
    </citation>
    <scope>NUCLEOTIDE SEQUENCE</scope>
</reference>
<evidence type="ECO:0000313" key="1">
    <source>
        <dbReference type="EMBL" id="CAI4215055.1"/>
    </source>
</evidence>
<name>A0A9P1H2Y7_9PEZI</name>
<accession>A0A9P1H2Y7</accession>
<dbReference type="OrthoDB" id="5857104at2759"/>
<proteinExistence type="predicted"/>
<dbReference type="AlphaFoldDB" id="A0A9P1H2Y7"/>
<dbReference type="Proteomes" id="UP000838763">
    <property type="component" value="Unassembled WGS sequence"/>
</dbReference>
<dbReference type="EMBL" id="CALLCH030000012">
    <property type="protein sequence ID" value="CAI4215055.1"/>
    <property type="molecule type" value="Genomic_DNA"/>
</dbReference>
<sequence>CSVKPCSSTRPLFKFTPSKWLPSTPSSPARPLFSSRSARTLLRRTLVSSSSSALSS</sequence>
<organism evidence="1 2">
    <name type="scientific">Parascedosporium putredinis</name>
    <dbReference type="NCBI Taxonomy" id="1442378"/>
    <lineage>
        <taxon>Eukaryota</taxon>
        <taxon>Fungi</taxon>
        <taxon>Dikarya</taxon>
        <taxon>Ascomycota</taxon>
        <taxon>Pezizomycotina</taxon>
        <taxon>Sordariomycetes</taxon>
        <taxon>Hypocreomycetidae</taxon>
        <taxon>Microascales</taxon>
        <taxon>Microascaceae</taxon>
        <taxon>Parascedosporium</taxon>
    </lineage>
</organism>
<evidence type="ECO:0000313" key="2">
    <source>
        <dbReference type="Proteomes" id="UP000838763"/>
    </source>
</evidence>
<protein>
    <submittedName>
        <fullName evidence="1">Uncharacterized protein</fullName>
    </submittedName>
</protein>
<gene>
    <name evidence="1" type="ORF">PPNO1_LOCUS4773</name>
</gene>
<keyword evidence="2" id="KW-1185">Reference proteome</keyword>